<organism evidence="2 3">
    <name type="scientific">Mycena pura</name>
    <dbReference type="NCBI Taxonomy" id="153505"/>
    <lineage>
        <taxon>Eukaryota</taxon>
        <taxon>Fungi</taxon>
        <taxon>Dikarya</taxon>
        <taxon>Basidiomycota</taxon>
        <taxon>Agaricomycotina</taxon>
        <taxon>Agaricomycetes</taxon>
        <taxon>Agaricomycetidae</taxon>
        <taxon>Agaricales</taxon>
        <taxon>Marasmiineae</taxon>
        <taxon>Mycenaceae</taxon>
        <taxon>Mycena</taxon>
    </lineage>
</organism>
<accession>A0AAD6Y8V0</accession>
<protein>
    <submittedName>
        <fullName evidence="2">Uncharacterized protein</fullName>
    </submittedName>
</protein>
<evidence type="ECO:0000256" key="1">
    <source>
        <dbReference type="SAM" id="MobiDB-lite"/>
    </source>
</evidence>
<feature type="region of interest" description="Disordered" evidence="1">
    <location>
        <begin position="209"/>
        <end position="228"/>
    </location>
</feature>
<evidence type="ECO:0000313" key="3">
    <source>
        <dbReference type="Proteomes" id="UP001219525"/>
    </source>
</evidence>
<feature type="region of interest" description="Disordered" evidence="1">
    <location>
        <begin position="256"/>
        <end position="298"/>
    </location>
</feature>
<dbReference type="Proteomes" id="UP001219525">
    <property type="component" value="Unassembled WGS sequence"/>
</dbReference>
<dbReference type="EMBL" id="JARJCW010000041">
    <property type="protein sequence ID" value="KAJ7206004.1"/>
    <property type="molecule type" value="Genomic_DNA"/>
</dbReference>
<gene>
    <name evidence="2" type="ORF">GGX14DRAFT_397281</name>
</gene>
<feature type="compositionally biased region" description="Low complexity" evidence="1">
    <location>
        <begin position="279"/>
        <end position="298"/>
    </location>
</feature>
<feature type="region of interest" description="Disordered" evidence="1">
    <location>
        <begin position="541"/>
        <end position="563"/>
    </location>
</feature>
<name>A0AAD6Y8V0_9AGAR</name>
<evidence type="ECO:0000313" key="2">
    <source>
        <dbReference type="EMBL" id="KAJ7206004.1"/>
    </source>
</evidence>
<sequence>MNGQKLATPGGIDEQRRAHLELLQCASDHENGVRWDRCKVDCKHCQAETSARKDGLTTEQSIQFPFLKPTNEHIACCTIGEGPSRREVGKVVRFQQAGEDVRGAPKVEAEDDFDGALRREPPPMVEHESPGAPATMPAGLISWADNVKPALRDGAWGVVCQLRRARQWGSVSVIGWRAAGDRRRAAGGRRRATDGGRVGQRAITMAKSNSKSTLDFPPTVTEGPPAVRRFGGSEVRRFAATTELPLEPLAQLHQPFQPSAQAPSSPASQGLLPPALGASSWSPGPSTSTPKPGHTTPKAPRGFSVFLASFGVSEPQRSELRRSRCSAIPLGDFGDSEVHSHSQTTSEALSALVFQGFLAFMCFDAAALRSLGNFSGSQPPLNLQGPWCLGVSMPWRFGALAVRRFGVSLFHSLSQVPESVVPQRLNISELQHFGASAFRVSKVVGLHPDPSELRPAFRSLRLNLRISDPLGLGLRGLSAPHALYPRTAFPQVYSDTWAWGFLTSFSKDSPLPSPLSLDCGKCQDQVADLLPALRSSQNTASIGASATQWAPGKGGLRGLPHTP</sequence>
<feature type="compositionally biased region" description="Low complexity" evidence="1">
    <location>
        <begin position="256"/>
        <end position="269"/>
    </location>
</feature>
<comment type="caution">
    <text evidence="2">The sequence shown here is derived from an EMBL/GenBank/DDBJ whole genome shotgun (WGS) entry which is preliminary data.</text>
</comment>
<proteinExistence type="predicted"/>
<keyword evidence="3" id="KW-1185">Reference proteome</keyword>
<reference evidence="2" key="1">
    <citation type="submission" date="2023-03" db="EMBL/GenBank/DDBJ databases">
        <title>Massive genome expansion in bonnet fungi (Mycena s.s.) driven by repeated elements and novel gene families across ecological guilds.</title>
        <authorList>
            <consortium name="Lawrence Berkeley National Laboratory"/>
            <person name="Harder C.B."/>
            <person name="Miyauchi S."/>
            <person name="Viragh M."/>
            <person name="Kuo A."/>
            <person name="Thoen E."/>
            <person name="Andreopoulos B."/>
            <person name="Lu D."/>
            <person name="Skrede I."/>
            <person name="Drula E."/>
            <person name="Henrissat B."/>
            <person name="Morin E."/>
            <person name="Kohler A."/>
            <person name="Barry K."/>
            <person name="LaButti K."/>
            <person name="Morin E."/>
            <person name="Salamov A."/>
            <person name="Lipzen A."/>
            <person name="Mereny Z."/>
            <person name="Hegedus B."/>
            <person name="Baldrian P."/>
            <person name="Stursova M."/>
            <person name="Weitz H."/>
            <person name="Taylor A."/>
            <person name="Grigoriev I.V."/>
            <person name="Nagy L.G."/>
            <person name="Martin F."/>
            <person name="Kauserud H."/>
        </authorList>
    </citation>
    <scope>NUCLEOTIDE SEQUENCE</scope>
    <source>
        <strain evidence="2">9144</strain>
    </source>
</reference>
<dbReference type="AlphaFoldDB" id="A0AAD6Y8V0"/>